<evidence type="ECO:0008006" key="4">
    <source>
        <dbReference type="Google" id="ProtNLM"/>
    </source>
</evidence>
<dbReference type="OrthoDB" id="5366688at2759"/>
<feature type="transmembrane region" description="Helical" evidence="1">
    <location>
        <begin position="148"/>
        <end position="171"/>
    </location>
</feature>
<comment type="caution">
    <text evidence="2">The sequence shown here is derived from an EMBL/GenBank/DDBJ whole genome shotgun (WGS) entry which is preliminary data.</text>
</comment>
<keyword evidence="1" id="KW-0812">Transmembrane</keyword>
<evidence type="ECO:0000313" key="3">
    <source>
        <dbReference type="Proteomes" id="UP000696280"/>
    </source>
</evidence>
<accession>A0A9N9KTI4</accession>
<reference evidence="2" key="1">
    <citation type="submission" date="2021-07" db="EMBL/GenBank/DDBJ databases">
        <authorList>
            <person name="Durling M."/>
        </authorList>
    </citation>
    <scope>NUCLEOTIDE SEQUENCE</scope>
</reference>
<feature type="transmembrane region" description="Helical" evidence="1">
    <location>
        <begin position="48"/>
        <end position="70"/>
    </location>
</feature>
<keyword evidence="1" id="KW-0472">Membrane</keyword>
<name>A0A9N9KTI4_9HELO</name>
<feature type="transmembrane region" description="Helical" evidence="1">
    <location>
        <begin position="82"/>
        <end position="102"/>
    </location>
</feature>
<evidence type="ECO:0000256" key="1">
    <source>
        <dbReference type="SAM" id="Phobius"/>
    </source>
</evidence>
<dbReference type="Proteomes" id="UP000696280">
    <property type="component" value="Unassembled WGS sequence"/>
</dbReference>
<sequence>MPGPNHGALGMTFTVVRAMQMVCLIIIIGLTANFVAEITDADQTPPQVIIGTLSVTCISALYISITYILYHDNQLPLHLTSAFDTLLLIASIVVACVVGKPLSYLDCPALPDAGTTSSFILSIGENVKKVNYWVWAGASKTTCFEMKAIWGLSIALCVLFAFSAVCAACLWKMTREMKGAEKDVEEVN</sequence>
<feature type="transmembrane region" description="Helical" evidence="1">
    <location>
        <begin position="12"/>
        <end position="36"/>
    </location>
</feature>
<dbReference type="AlphaFoldDB" id="A0A9N9KTI4"/>
<proteinExistence type="predicted"/>
<organism evidence="2 3">
    <name type="scientific">Hymenoscyphus fraxineus</name>
    <dbReference type="NCBI Taxonomy" id="746836"/>
    <lineage>
        <taxon>Eukaryota</taxon>
        <taxon>Fungi</taxon>
        <taxon>Dikarya</taxon>
        <taxon>Ascomycota</taxon>
        <taxon>Pezizomycotina</taxon>
        <taxon>Leotiomycetes</taxon>
        <taxon>Helotiales</taxon>
        <taxon>Helotiaceae</taxon>
        <taxon>Hymenoscyphus</taxon>
    </lineage>
</organism>
<dbReference type="EMBL" id="CAJVRL010000049">
    <property type="protein sequence ID" value="CAG8953184.1"/>
    <property type="molecule type" value="Genomic_DNA"/>
</dbReference>
<keyword evidence="1" id="KW-1133">Transmembrane helix</keyword>
<protein>
    <recommendedName>
        <fullName evidence="4">MARVEL domain-containing protein</fullName>
    </recommendedName>
</protein>
<gene>
    <name evidence="2" type="ORF">HYFRA_00003384</name>
</gene>
<evidence type="ECO:0000313" key="2">
    <source>
        <dbReference type="EMBL" id="CAG8953184.1"/>
    </source>
</evidence>
<keyword evidence="3" id="KW-1185">Reference proteome</keyword>